<sequence>MGILDRLTGTRYPDTGVAVRSAAEVRAALLAVNGPDVPFVVRNGVPTERADLVAMWRVRELGITVRTRMRLVPEQHEVRALNEQWDARTREYSRGQLTTTARDWTIERGEDGRLTKSEGARFDFARMKDPLRGAVLGAGWVWRGVVFRL</sequence>
<reference evidence="2" key="1">
    <citation type="journal article" date="2019" name="Int. J. Syst. Evol. Microbiol.">
        <title>The Global Catalogue of Microorganisms (GCM) 10K type strain sequencing project: providing services to taxonomists for standard genome sequencing and annotation.</title>
        <authorList>
            <consortium name="The Broad Institute Genomics Platform"/>
            <consortium name="The Broad Institute Genome Sequencing Center for Infectious Disease"/>
            <person name="Wu L."/>
            <person name="Ma J."/>
        </authorList>
    </citation>
    <scope>NUCLEOTIDE SEQUENCE [LARGE SCALE GENOMIC DNA]</scope>
    <source>
        <strain evidence="2">JCM 5067</strain>
    </source>
</reference>
<accession>A0ABP3QWG3</accession>
<protein>
    <submittedName>
        <fullName evidence="1">Uncharacterized protein</fullName>
    </submittedName>
</protein>
<dbReference type="RefSeq" id="WP_344073691.1">
    <property type="nucleotide sequence ID" value="NZ_BAAACA010000014.1"/>
</dbReference>
<keyword evidence="2" id="KW-1185">Reference proteome</keyword>
<gene>
    <name evidence="1" type="ORF">GCM10010394_26460</name>
</gene>
<evidence type="ECO:0000313" key="1">
    <source>
        <dbReference type="EMBL" id="GAA0595674.1"/>
    </source>
</evidence>
<name>A0ABP3QWG3_9ACTN</name>
<evidence type="ECO:0000313" key="2">
    <source>
        <dbReference type="Proteomes" id="UP001500668"/>
    </source>
</evidence>
<dbReference type="EMBL" id="BAAACA010000014">
    <property type="protein sequence ID" value="GAA0595674.1"/>
    <property type="molecule type" value="Genomic_DNA"/>
</dbReference>
<proteinExistence type="predicted"/>
<organism evidence="1 2">
    <name type="scientific">Streptomyces crystallinus</name>
    <dbReference type="NCBI Taxonomy" id="68191"/>
    <lineage>
        <taxon>Bacteria</taxon>
        <taxon>Bacillati</taxon>
        <taxon>Actinomycetota</taxon>
        <taxon>Actinomycetes</taxon>
        <taxon>Kitasatosporales</taxon>
        <taxon>Streptomycetaceae</taxon>
        <taxon>Streptomyces</taxon>
    </lineage>
</organism>
<comment type="caution">
    <text evidence="1">The sequence shown here is derived from an EMBL/GenBank/DDBJ whole genome shotgun (WGS) entry which is preliminary data.</text>
</comment>
<dbReference type="Proteomes" id="UP001500668">
    <property type="component" value="Unassembled WGS sequence"/>
</dbReference>